<name>A0ABR2RI02_9ROSI</name>
<evidence type="ECO:0000313" key="2">
    <source>
        <dbReference type="EMBL" id="KAK9012573.1"/>
    </source>
</evidence>
<protein>
    <submittedName>
        <fullName evidence="2">Uncharacterized protein</fullName>
    </submittedName>
</protein>
<evidence type="ECO:0000256" key="1">
    <source>
        <dbReference type="SAM" id="SignalP"/>
    </source>
</evidence>
<sequence length="101" mass="11578">MHKTRTLMQVVPQTTVLPKFALVTWMLSCLLLHFALAEHGVMKSRSCAKGTREWQQQLRDYCVENNLVSFLSSHQHQKLKQLSPPRIKVAFSMEIAKVSAL</sequence>
<comment type="caution">
    <text evidence="2">The sequence shown here is derived from an EMBL/GenBank/DDBJ whole genome shotgun (WGS) entry which is preliminary data.</text>
</comment>
<proteinExistence type="predicted"/>
<gene>
    <name evidence="2" type="ORF">V6N11_040618</name>
</gene>
<reference evidence="2 3" key="1">
    <citation type="journal article" date="2024" name="G3 (Bethesda)">
        <title>Genome assembly of Hibiscus sabdariffa L. provides insights into metabolisms of medicinal natural products.</title>
        <authorList>
            <person name="Kim T."/>
        </authorList>
    </citation>
    <scope>NUCLEOTIDE SEQUENCE [LARGE SCALE GENOMIC DNA]</scope>
    <source>
        <strain evidence="2">TK-2024</strain>
        <tissue evidence="2">Old leaves</tissue>
    </source>
</reference>
<evidence type="ECO:0000313" key="3">
    <source>
        <dbReference type="Proteomes" id="UP001396334"/>
    </source>
</evidence>
<dbReference type="Proteomes" id="UP001396334">
    <property type="component" value="Unassembled WGS sequence"/>
</dbReference>
<dbReference type="EMBL" id="JBBPBN010000022">
    <property type="protein sequence ID" value="KAK9012573.1"/>
    <property type="molecule type" value="Genomic_DNA"/>
</dbReference>
<keyword evidence="1" id="KW-0732">Signal</keyword>
<feature type="signal peptide" evidence="1">
    <location>
        <begin position="1"/>
        <end position="37"/>
    </location>
</feature>
<organism evidence="2 3">
    <name type="scientific">Hibiscus sabdariffa</name>
    <name type="common">roselle</name>
    <dbReference type="NCBI Taxonomy" id="183260"/>
    <lineage>
        <taxon>Eukaryota</taxon>
        <taxon>Viridiplantae</taxon>
        <taxon>Streptophyta</taxon>
        <taxon>Embryophyta</taxon>
        <taxon>Tracheophyta</taxon>
        <taxon>Spermatophyta</taxon>
        <taxon>Magnoliopsida</taxon>
        <taxon>eudicotyledons</taxon>
        <taxon>Gunneridae</taxon>
        <taxon>Pentapetalae</taxon>
        <taxon>rosids</taxon>
        <taxon>malvids</taxon>
        <taxon>Malvales</taxon>
        <taxon>Malvaceae</taxon>
        <taxon>Malvoideae</taxon>
        <taxon>Hibiscus</taxon>
    </lineage>
</organism>
<accession>A0ABR2RI02</accession>
<keyword evidence="3" id="KW-1185">Reference proteome</keyword>
<feature type="chain" id="PRO_5047049189" evidence="1">
    <location>
        <begin position="38"/>
        <end position="101"/>
    </location>
</feature>